<protein>
    <submittedName>
        <fullName evidence="2">Uncharacterized protein</fullName>
    </submittedName>
</protein>
<name>A0ABD2BIF4_VESMC</name>
<dbReference type="AlphaFoldDB" id="A0ABD2BIF4"/>
<dbReference type="EMBL" id="JAYRBN010000075">
    <property type="protein sequence ID" value="KAL2732541.1"/>
    <property type="molecule type" value="Genomic_DNA"/>
</dbReference>
<dbReference type="Proteomes" id="UP001607303">
    <property type="component" value="Unassembled WGS sequence"/>
</dbReference>
<keyword evidence="1" id="KW-0472">Membrane</keyword>
<proteinExistence type="predicted"/>
<keyword evidence="1" id="KW-0812">Transmembrane</keyword>
<gene>
    <name evidence="2" type="ORF">V1477_014782</name>
</gene>
<sequence>MEKKNRFLAYEYSILYTYIHLNVYFISLLYILGNINQINMEQLEINKEEYEALLIFYRNIKIVEFIEIIVNIIITKYKFTYTFSCPFFMNSFNNLSYIL</sequence>
<comment type="caution">
    <text evidence="2">The sequence shown here is derived from an EMBL/GenBank/DDBJ whole genome shotgun (WGS) entry which is preliminary data.</text>
</comment>
<evidence type="ECO:0000313" key="2">
    <source>
        <dbReference type="EMBL" id="KAL2732541.1"/>
    </source>
</evidence>
<accession>A0ABD2BIF4</accession>
<keyword evidence="1" id="KW-1133">Transmembrane helix</keyword>
<organism evidence="2 3">
    <name type="scientific">Vespula maculifrons</name>
    <name type="common">Eastern yellow jacket</name>
    <name type="synonym">Wasp</name>
    <dbReference type="NCBI Taxonomy" id="7453"/>
    <lineage>
        <taxon>Eukaryota</taxon>
        <taxon>Metazoa</taxon>
        <taxon>Ecdysozoa</taxon>
        <taxon>Arthropoda</taxon>
        <taxon>Hexapoda</taxon>
        <taxon>Insecta</taxon>
        <taxon>Pterygota</taxon>
        <taxon>Neoptera</taxon>
        <taxon>Endopterygota</taxon>
        <taxon>Hymenoptera</taxon>
        <taxon>Apocrita</taxon>
        <taxon>Aculeata</taxon>
        <taxon>Vespoidea</taxon>
        <taxon>Vespidae</taxon>
        <taxon>Vespinae</taxon>
        <taxon>Vespula</taxon>
    </lineage>
</organism>
<evidence type="ECO:0000256" key="1">
    <source>
        <dbReference type="SAM" id="Phobius"/>
    </source>
</evidence>
<keyword evidence="3" id="KW-1185">Reference proteome</keyword>
<reference evidence="2 3" key="1">
    <citation type="journal article" date="2024" name="Ann. Entomol. Soc. Am.">
        <title>Genomic analyses of the southern and eastern yellowjacket wasps (Hymenoptera: Vespidae) reveal evolutionary signatures of social life.</title>
        <authorList>
            <person name="Catto M.A."/>
            <person name="Caine P.B."/>
            <person name="Orr S.E."/>
            <person name="Hunt B.G."/>
            <person name="Goodisman M.A.D."/>
        </authorList>
    </citation>
    <scope>NUCLEOTIDE SEQUENCE [LARGE SCALE GENOMIC DNA]</scope>
    <source>
        <strain evidence="2">232</strain>
        <tissue evidence="2">Head and thorax</tissue>
    </source>
</reference>
<feature type="transmembrane region" description="Helical" evidence="1">
    <location>
        <begin position="12"/>
        <end position="32"/>
    </location>
</feature>
<evidence type="ECO:0000313" key="3">
    <source>
        <dbReference type="Proteomes" id="UP001607303"/>
    </source>
</evidence>